<proteinExistence type="predicted"/>
<gene>
    <name evidence="1" type="ORF">M413DRAFT_150804</name>
</gene>
<dbReference type="Proteomes" id="UP000053424">
    <property type="component" value="Unassembled WGS sequence"/>
</dbReference>
<evidence type="ECO:0000313" key="2">
    <source>
        <dbReference type="Proteomes" id="UP000053424"/>
    </source>
</evidence>
<dbReference type="HOGENOM" id="CLU_2454975_0_0_1"/>
<reference evidence="2" key="2">
    <citation type="submission" date="2015-01" db="EMBL/GenBank/DDBJ databases">
        <title>Evolutionary Origins and Diversification of the Mycorrhizal Mutualists.</title>
        <authorList>
            <consortium name="DOE Joint Genome Institute"/>
            <consortium name="Mycorrhizal Genomics Consortium"/>
            <person name="Kohler A."/>
            <person name="Kuo A."/>
            <person name="Nagy L.G."/>
            <person name="Floudas D."/>
            <person name="Copeland A."/>
            <person name="Barry K.W."/>
            <person name="Cichocki N."/>
            <person name="Veneault-Fourrey C."/>
            <person name="LaButti K."/>
            <person name="Lindquist E.A."/>
            <person name="Lipzen A."/>
            <person name="Lundell T."/>
            <person name="Morin E."/>
            <person name="Murat C."/>
            <person name="Riley R."/>
            <person name="Ohm R."/>
            <person name="Sun H."/>
            <person name="Tunlid A."/>
            <person name="Henrissat B."/>
            <person name="Grigoriev I.V."/>
            <person name="Hibbett D.S."/>
            <person name="Martin F."/>
        </authorList>
    </citation>
    <scope>NUCLEOTIDE SEQUENCE [LARGE SCALE GENOMIC DNA]</scope>
    <source>
        <strain evidence="2">h7</strain>
    </source>
</reference>
<sequence length="89" mass="10151">MTDRDEPRRSWFFSFPIDFGARGTSSIRSVISHFPSSRFEGTLRSGDLVGDAAYPWCQCLAFPSTPVDELIGWNFLEHRWANSFPSLGY</sequence>
<name>A0A0C2YKI3_HEBCY</name>
<protein>
    <submittedName>
        <fullName evidence="1">Uncharacterized protein</fullName>
    </submittedName>
</protein>
<organism evidence="1 2">
    <name type="scientific">Hebeloma cylindrosporum</name>
    <dbReference type="NCBI Taxonomy" id="76867"/>
    <lineage>
        <taxon>Eukaryota</taxon>
        <taxon>Fungi</taxon>
        <taxon>Dikarya</taxon>
        <taxon>Basidiomycota</taxon>
        <taxon>Agaricomycotina</taxon>
        <taxon>Agaricomycetes</taxon>
        <taxon>Agaricomycetidae</taxon>
        <taxon>Agaricales</taxon>
        <taxon>Agaricineae</taxon>
        <taxon>Hymenogastraceae</taxon>
        <taxon>Hebeloma</taxon>
    </lineage>
</organism>
<dbReference type="AlphaFoldDB" id="A0A0C2YKI3"/>
<reference evidence="1 2" key="1">
    <citation type="submission" date="2014-04" db="EMBL/GenBank/DDBJ databases">
        <authorList>
            <consortium name="DOE Joint Genome Institute"/>
            <person name="Kuo A."/>
            <person name="Gay G."/>
            <person name="Dore J."/>
            <person name="Kohler A."/>
            <person name="Nagy L.G."/>
            <person name="Floudas D."/>
            <person name="Copeland A."/>
            <person name="Barry K.W."/>
            <person name="Cichocki N."/>
            <person name="Veneault-Fourrey C."/>
            <person name="LaButti K."/>
            <person name="Lindquist E.A."/>
            <person name="Lipzen A."/>
            <person name="Lundell T."/>
            <person name="Morin E."/>
            <person name="Murat C."/>
            <person name="Sun H."/>
            <person name="Tunlid A."/>
            <person name="Henrissat B."/>
            <person name="Grigoriev I.V."/>
            <person name="Hibbett D.S."/>
            <person name="Martin F."/>
            <person name="Nordberg H.P."/>
            <person name="Cantor M.N."/>
            <person name="Hua S.X."/>
        </authorList>
    </citation>
    <scope>NUCLEOTIDE SEQUENCE [LARGE SCALE GENOMIC DNA]</scope>
    <source>
        <strain evidence="2">h7</strain>
    </source>
</reference>
<evidence type="ECO:0000313" key="1">
    <source>
        <dbReference type="EMBL" id="KIM41542.1"/>
    </source>
</evidence>
<accession>A0A0C2YKI3</accession>
<dbReference type="EMBL" id="KN831780">
    <property type="protein sequence ID" value="KIM41542.1"/>
    <property type="molecule type" value="Genomic_DNA"/>
</dbReference>
<keyword evidence="2" id="KW-1185">Reference proteome</keyword>